<sequence length="383" mass="43369">MNFINRRNLIKKLSLVGSSYILTNCTLFDISPDCENLSTSGKTIIDKCKITPAGCNSGLPRYNFEILERTTTSLLQADKPWESFGIGYSTVMYNGQKWQMWYESLGTDINDFLSYLCYAESADGVRWVKPKVGLNLYNNSYNNNILLSGKSECNGIHGPTIFIDPDAPTNEKYKMTYSKQHNTDLSWIYGAVSKDGIFWSKERCLLKRNSDTQTVCIKDGNSYKLYSRLNRPLADGTFRRTIGYSESSTFAANSFCDPVEIFGPDGLDDEKMDFYNSALTKINSRLYIMLPSAFYYSEDTVIPHLAFSEDGINFCRFNRTPFIQLGKEFDTMSIYVSPGAVPGPKADTYWLYYTGVDIGHNQRNFPNAYSGGIGRFLLKIISN</sequence>
<dbReference type="PANTHER" id="PTHR35279:SF1">
    <property type="entry name" value="ARABINANASE_LEVANSUCRASE_INVERTASE"/>
    <property type="match status" value="1"/>
</dbReference>
<evidence type="ECO:0000313" key="2">
    <source>
        <dbReference type="Proteomes" id="UP001168528"/>
    </source>
</evidence>
<dbReference type="Gene3D" id="2.115.10.20">
    <property type="entry name" value="Glycosyl hydrolase domain, family 43"/>
    <property type="match status" value="1"/>
</dbReference>
<proteinExistence type="predicted"/>
<dbReference type="InterPro" id="IPR023296">
    <property type="entry name" value="Glyco_hydro_beta-prop_sf"/>
</dbReference>
<dbReference type="RefSeq" id="WP_302035936.1">
    <property type="nucleotide sequence ID" value="NZ_JAUKPO010000001.1"/>
</dbReference>
<dbReference type="Proteomes" id="UP001168528">
    <property type="component" value="Unassembled WGS sequence"/>
</dbReference>
<protein>
    <recommendedName>
        <fullName evidence="3">DUF4185 domain-containing protein</fullName>
    </recommendedName>
</protein>
<accession>A0ABT8QZ75</accession>
<dbReference type="PANTHER" id="PTHR35279">
    <property type="match status" value="1"/>
</dbReference>
<evidence type="ECO:0000313" key="1">
    <source>
        <dbReference type="EMBL" id="MDO1445142.1"/>
    </source>
</evidence>
<reference evidence="1" key="1">
    <citation type="submission" date="2023-07" db="EMBL/GenBank/DDBJ databases">
        <title>The genome sequence of Rhodocytophaga aerolata KACC 12507.</title>
        <authorList>
            <person name="Zhang X."/>
        </authorList>
    </citation>
    <scope>NUCLEOTIDE SEQUENCE</scope>
    <source>
        <strain evidence="1">KACC 12507</strain>
    </source>
</reference>
<evidence type="ECO:0008006" key="3">
    <source>
        <dbReference type="Google" id="ProtNLM"/>
    </source>
</evidence>
<name>A0ABT8QZ75_9BACT</name>
<dbReference type="EMBL" id="JAUKPO010000001">
    <property type="protein sequence ID" value="MDO1445142.1"/>
    <property type="molecule type" value="Genomic_DNA"/>
</dbReference>
<dbReference type="SUPFAM" id="SSF75005">
    <property type="entry name" value="Arabinanase/levansucrase/invertase"/>
    <property type="match status" value="1"/>
</dbReference>
<comment type="caution">
    <text evidence="1">The sequence shown here is derived from an EMBL/GenBank/DDBJ whole genome shotgun (WGS) entry which is preliminary data.</text>
</comment>
<gene>
    <name evidence="1" type="ORF">Q0590_02715</name>
</gene>
<organism evidence="1 2">
    <name type="scientific">Rhodocytophaga aerolata</name>
    <dbReference type="NCBI Taxonomy" id="455078"/>
    <lineage>
        <taxon>Bacteria</taxon>
        <taxon>Pseudomonadati</taxon>
        <taxon>Bacteroidota</taxon>
        <taxon>Cytophagia</taxon>
        <taxon>Cytophagales</taxon>
        <taxon>Rhodocytophagaceae</taxon>
        <taxon>Rhodocytophaga</taxon>
    </lineage>
</organism>
<keyword evidence="2" id="KW-1185">Reference proteome</keyword>